<feature type="transmembrane region" description="Helical" evidence="6">
    <location>
        <begin position="31"/>
        <end position="48"/>
    </location>
</feature>
<evidence type="ECO:0000313" key="9">
    <source>
        <dbReference type="Proteomes" id="UP001290861"/>
    </source>
</evidence>
<feature type="transmembrane region" description="Helical" evidence="6">
    <location>
        <begin position="119"/>
        <end position="140"/>
    </location>
</feature>
<feature type="transmembrane region" description="Helical" evidence="6">
    <location>
        <begin position="60"/>
        <end position="78"/>
    </location>
</feature>
<dbReference type="GO" id="GO:0016874">
    <property type="term" value="F:ligase activity"/>
    <property type="evidence" value="ECO:0007669"/>
    <property type="project" value="UniProtKB-KW"/>
</dbReference>
<feature type="transmembrane region" description="Helical" evidence="6">
    <location>
        <begin position="385"/>
        <end position="403"/>
    </location>
</feature>
<gene>
    <name evidence="8" type="ORF">P9H32_01770</name>
</gene>
<dbReference type="PANTHER" id="PTHR37422">
    <property type="entry name" value="TEICHURONIC ACID BIOSYNTHESIS PROTEIN TUAE"/>
    <property type="match status" value="1"/>
</dbReference>
<evidence type="ECO:0000256" key="2">
    <source>
        <dbReference type="ARBA" id="ARBA00022692"/>
    </source>
</evidence>
<dbReference type="Proteomes" id="UP001290861">
    <property type="component" value="Unassembled WGS sequence"/>
</dbReference>
<feature type="transmembrane region" description="Helical" evidence="6">
    <location>
        <begin position="352"/>
        <end position="373"/>
    </location>
</feature>
<dbReference type="InterPro" id="IPR051533">
    <property type="entry name" value="WaaL-like"/>
</dbReference>
<feature type="transmembrane region" description="Helical" evidence="6">
    <location>
        <begin position="409"/>
        <end position="429"/>
    </location>
</feature>
<keyword evidence="8" id="KW-0436">Ligase</keyword>
<evidence type="ECO:0000313" key="8">
    <source>
        <dbReference type="EMBL" id="MDZ8117340.1"/>
    </source>
</evidence>
<evidence type="ECO:0000259" key="7">
    <source>
        <dbReference type="Pfam" id="PF04932"/>
    </source>
</evidence>
<keyword evidence="3 6" id="KW-1133">Transmembrane helix</keyword>
<feature type="transmembrane region" description="Helical" evidence="6">
    <location>
        <begin position="219"/>
        <end position="237"/>
    </location>
</feature>
<feature type="compositionally biased region" description="Basic residues" evidence="5">
    <location>
        <begin position="433"/>
        <end position="445"/>
    </location>
</feature>
<name>A0ABU5MT18_9BACT</name>
<dbReference type="RefSeq" id="WP_322607141.1">
    <property type="nucleotide sequence ID" value="NZ_JARVCO010000002.1"/>
</dbReference>
<dbReference type="Pfam" id="PF04932">
    <property type="entry name" value="Wzy_C"/>
    <property type="match status" value="1"/>
</dbReference>
<evidence type="ECO:0000256" key="5">
    <source>
        <dbReference type="SAM" id="MobiDB-lite"/>
    </source>
</evidence>
<protein>
    <submittedName>
        <fullName evidence="8">O-antigen ligase family protein</fullName>
    </submittedName>
</protein>
<dbReference type="PANTHER" id="PTHR37422:SF13">
    <property type="entry name" value="LIPOPOLYSACCHARIDE BIOSYNTHESIS PROTEIN PA4999-RELATED"/>
    <property type="match status" value="1"/>
</dbReference>
<evidence type="ECO:0000256" key="4">
    <source>
        <dbReference type="ARBA" id="ARBA00023136"/>
    </source>
</evidence>
<reference evidence="8 9" key="1">
    <citation type="journal article" date="2024" name="Appl. Environ. Microbiol.">
        <title>Pontiella agarivorans sp. nov., a novel marine anaerobic bacterium capable of degrading macroalgal polysaccharides and fixing nitrogen.</title>
        <authorList>
            <person name="Liu N."/>
            <person name="Kivenson V."/>
            <person name="Peng X."/>
            <person name="Cui Z."/>
            <person name="Lankiewicz T.S."/>
            <person name="Gosselin K.M."/>
            <person name="English C.J."/>
            <person name="Blair E.M."/>
            <person name="O'Malley M.A."/>
            <person name="Valentine D.L."/>
        </authorList>
    </citation>
    <scope>NUCLEOTIDE SEQUENCE [LARGE SCALE GENOMIC DNA]</scope>
    <source>
        <strain evidence="8 9">NLcol2</strain>
    </source>
</reference>
<keyword evidence="9" id="KW-1185">Reference proteome</keyword>
<sequence>MSALVLIILTVLTFLLYGVMGQDKSLLLGPVFVVGLFAVAAALLRGAAEAFQRKEAGGGAVKLPVSSSLWILFFLWGAAMVPEALMTFEAKIRMLFFATVIGSFMVWGREFTAFKDSRIMLGGLIFMVMLLALYGMIIHFKSPMSILWTERYTDHYLTSSKRLASTYICPNHFAHLMQMLLPFCLALLFIPQSGIYLKILAAYSFVAMLPPLFLTESRAGWLGSIAGVGVVLCLMALRKSKKLFAGLVVLVPLCSVLLLVGAWRYSETFQRRMEPVVEFLEGQASGGIGSDSPDFRPQTWMDTLDMISANPMTGYGPGSYRYAYPEFRKRFKGKRILTGHPHNEYLELASEFGLIGFALFALAWLWGGIWVLVKSLRAEETRHAFMGFAFLGAVAGTMVHSFFDFQMHVFPNAMILALLAALAIGPIAGSDRRSKKAHRRRKKRAEHSAADDGAETGIEASEKRRVRPDWLCGVFQGALALGFVVLAIAAVPVMGSAFFNASGAQKVEGKIPQMQSPGQTEAYYQLAVKLSPDNWRAYRGLGRIVHERRRHCLVPEEKTALAQQEKMWFEKAVQFNPKDPESLVALGRTLTFLSRYRGVGMPHSRPPDTELESKGLSLIQEACNYRKFNDEYWWILGVELRRAGKYDAALDAFRYMETVRRTRSSRTNIQWLEKRLRNGDEPAPDPRPVDSVKKIDVQSVIEQFSTAPGNTQKDQSLDDLFELMEQ</sequence>
<feature type="transmembrane region" description="Helical" evidence="6">
    <location>
        <begin position="90"/>
        <end position="107"/>
    </location>
</feature>
<feature type="transmembrane region" description="Helical" evidence="6">
    <location>
        <begin position="470"/>
        <end position="495"/>
    </location>
</feature>
<evidence type="ECO:0000256" key="6">
    <source>
        <dbReference type="SAM" id="Phobius"/>
    </source>
</evidence>
<comment type="caution">
    <text evidence="8">The sequence shown here is derived from an EMBL/GenBank/DDBJ whole genome shotgun (WGS) entry which is preliminary data.</text>
</comment>
<dbReference type="EMBL" id="JARVCO010000002">
    <property type="protein sequence ID" value="MDZ8117340.1"/>
    <property type="molecule type" value="Genomic_DNA"/>
</dbReference>
<feature type="domain" description="O-antigen ligase-related" evidence="7">
    <location>
        <begin position="205"/>
        <end position="361"/>
    </location>
</feature>
<accession>A0ABU5MT18</accession>
<comment type="subcellular location">
    <subcellularLocation>
        <location evidence="1">Membrane</location>
        <topology evidence="1">Multi-pass membrane protein</topology>
    </subcellularLocation>
</comment>
<keyword evidence="2 6" id="KW-0812">Transmembrane</keyword>
<dbReference type="InterPro" id="IPR011990">
    <property type="entry name" value="TPR-like_helical_dom_sf"/>
</dbReference>
<proteinExistence type="predicted"/>
<evidence type="ECO:0000256" key="3">
    <source>
        <dbReference type="ARBA" id="ARBA00022989"/>
    </source>
</evidence>
<organism evidence="8 9">
    <name type="scientific">Pontiella agarivorans</name>
    <dbReference type="NCBI Taxonomy" id="3038953"/>
    <lineage>
        <taxon>Bacteria</taxon>
        <taxon>Pseudomonadati</taxon>
        <taxon>Kiritimatiellota</taxon>
        <taxon>Kiritimatiellia</taxon>
        <taxon>Kiritimatiellales</taxon>
        <taxon>Pontiellaceae</taxon>
        <taxon>Pontiella</taxon>
    </lineage>
</organism>
<feature type="region of interest" description="Disordered" evidence="5">
    <location>
        <begin position="433"/>
        <end position="458"/>
    </location>
</feature>
<keyword evidence="4 6" id="KW-0472">Membrane</keyword>
<dbReference type="SUPFAM" id="SSF48452">
    <property type="entry name" value="TPR-like"/>
    <property type="match status" value="1"/>
</dbReference>
<dbReference type="InterPro" id="IPR007016">
    <property type="entry name" value="O-antigen_ligase-rel_domated"/>
</dbReference>
<evidence type="ECO:0000256" key="1">
    <source>
        <dbReference type="ARBA" id="ARBA00004141"/>
    </source>
</evidence>
<feature type="transmembrane region" description="Helical" evidence="6">
    <location>
        <begin position="244"/>
        <end position="265"/>
    </location>
</feature>
<dbReference type="Gene3D" id="1.25.40.10">
    <property type="entry name" value="Tetratricopeptide repeat domain"/>
    <property type="match status" value="1"/>
</dbReference>